<evidence type="ECO:0008006" key="4">
    <source>
        <dbReference type="Google" id="ProtNLM"/>
    </source>
</evidence>
<feature type="transmembrane region" description="Helical" evidence="1">
    <location>
        <begin position="9"/>
        <end position="29"/>
    </location>
</feature>
<organism evidence="2 3">
    <name type="scientific">Namhaeicola litoreus</name>
    <dbReference type="NCBI Taxonomy" id="1052145"/>
    <lineage>
        <taxon>Bacteria</taxon>
        <taxon>Pseudomonadati</taxon>
        <taxon>Bacteroidota</taxon>
        <taxon>Flavobacteriia</taxon>
        <taxon>Flavobacteriales</taxon>
        <taxon>Flavobacteriaceae</taxon>
        <taxon>Namhaeicola</taxon>
    </lineage>
</organism>
<keyword evidence="1" id="KW-0812">Transmembrane</keyword>
<reference evidence="3" key="1">
    <citation type="journal article" date="2019" name="Int. J. Syst. Evol. Microbiol.">
        <title>The Global Catalogue of Microorganisms (GCM) 10K type strain sequencing project: providing services to taxonomists for standard genome sequencing and annotation.</title>
        <authorList>
            <consortium name="The Broad Institute Genomics Platform"/>
            <consortium name="The Broad Institute Genome Sequencing Center for Infectious Disease"/>
            <person name="Wu L."/>
            <person name="Ma J."/>
        </authorList>
    </citation>
    <scope>NUCLEOTIDE SEQUENCE [LARGE SCALE GENOMIC DNA]</scope>
    <source>
        <strain evidence="3">CCUG 61485</strain>
    </source>
</reference>
<protein>
    <recommendedName>
        <fullName evidence="4">Integral membrane protein</fullName>
    </recommendedName>
</protein>
<dbReference type="EMBL" id="JBHTMY010000001">
    <property type="protein sequence ID" value="MFD1314314.1"/>
    <property type="molecule type" value="Genomic_DNA"/>
</dbReference>
<proteinExistence type="predicted"/>
<keyword evidence="1" id="KW-0472">Membrane</keyword>
<dbReference type="RefSeq" id="WP_377175795.1">
    <property type="nucleotide sequence ID" value="NZ_JBHTMY010000001.1"/>
</dbReference>
<keyword evidence="1" id="KW-1133">Transmembrane helix</keyword>
<comment type="caution">
    <text evidence="2">The sequence shown here is derived from an EMBL/GenBank/DDBJ whole genome shotgun (WGS) entry which is preliminary data.</text>
</comment>
<evidence type="ECO:0000313" key="2">
    <source>
        <dbReference type="EMBL" id="MFD1314314.1"/>
    </source>
</evidence>
<keyword evidence="3" id="KW-1185">Reference proteome</keyword>
<feature type="transmembrane region" description="Helical" evidence="1">
    <location>
        <begin position="49"/>
        <end position="70"/>
    </location>
</feature>
<evidence type="ECO:0000313" key="3">
    <source>
        <dbReference type="Proteomes" id="UP001597201"/>
    </source>
</evidence>
<gene>
    <name evidence="2" type="ORF">ACFQ39_01695</name>
</gene>
<sequence length="154" mass="16552">MNSTFSKILSLVAGLIGLIAVYFLVRIVVSGDEAIETTVELQNSVVSPYISFARIVLIITTVLAVVFSVWNLIKHPKLLVRTLMALAVLGVLLAISYALADDGAVTDMYGKTIKDGEAGSTSKWVSTGIWYTVILGAIGIFGFLFDFAKSLFKG</sequence>
<name>A0ABW3Y0P9_9FLAO</name>
<accession>A0ABW3Y0P9</accession>
<feature type="transmembrane region" description="Helical" evidence="1">
    <location>
        <begin position="82"/>
        <end position="100"/>
    </location>
</feature>
<feature type="transmembrane region" description="Helical" evidence="1">
    <location>
        <begin position="129"/>
        <end position="148"/>
    </location>
</feature>
<evidence type="ECO:0000256" key="1">
    <source>
        <dbReference type="SAM" id="Phobius"/>
    </source>
</evidence>
<dbReference type="Proteomes" id="UP001597201">
    <property type="component" value="Unassembled WGS sequence"/>
</dbReference>